<feature type="compositionally biased region" description="Polar residues" evidence="7">
    <location>
        <begin position="1646"/>
        <end position="1657"/>
    </location>
</feature>
<feature type="region of interest" description="Disordered" evidence="7">
    <location>
        <begin position="1341"/>
        <end position="1376"/>
    </location>
</feature>
<feature type="coiled-coil region" evidence="6">
    <location>
        <begin position="1861"/>
        <end position="1913"/>
    </location>
</feature>
<evidence type="ECO:0000256" key="6">
    <source>
        <dbReference type="SAM" id="Coils"/>
    </source>
</evidence>
<feature type="region of interest" description="Disordered" evidence="7">
    <location>
        <begin position="2136"/>
        <end position="2155"/>
    </location>
</feature>
<keyword evidence="4 6" id="KW-0175">Coiled coil</keyword>
<evidence type="ECO:0008006" key="10">
    <source>
        <dbReference type="Google" id="ProtNLM"/>
    </source>
</evidence>
<feature type="region of interest" description="Disordered" evidence="7">
    <location>
        <begin position="732"/>
        <end position="773"/>
    </location>
</feature>
<feature type="region of interest" description="Disordered" evidence="7">
    <location>
        <begin position="2427"/>
        <end position="2448"/>
    </location>
</feature>
<gene>
    <name evidence="8" type="ORF">WJX84_001683</name>
</gene>
<dbReference type="InterPro" id="IPR044986">
    <property type="entry name" value="KIF15/KIN-12"/>
</dbReference>
<reference evidence="8 9" key="1">
    <citation type="journal article" date="2024" name="Nat. Commun.">
        <title>Phylogenomics reveals the evolutionary origins of lichenization in chlorophyte algae.</title>
        <authorList>
            <person name="Puginier C."/>
            <person name="Libourel C."/>
            <person name="Otte J."/>
            <person name="Skaloud P."/>
            <person name="Haon M."/>
            <person name="Grisel S."/>
            <person name="Petersen M."/>
            <person name="Berrin J.G."/>
            <person name="Delaux P.M."/>
            <person name="Dal Grande F."/>
            <person name="Keller J."/>
        </authorList>
    </citation>
    <scope>NUCLEOTIDE SEQUENCE [LARGE SCALE GENOMIC DNA]</scope>
    <source>
        <strain evidence="8 9">SAG 2523</strain>
    </source>
</reference>
<name>A0AAW1T4P6_9CHLO</name>
<dbReference type="InterPro" id="IPR013783">
    <property type="entry name" value="Ig-like_fold"/>
</dbReference>
<feature type="compositionally biased region" description="Polar residues" evidence="7">
    <location>
        <begin position="1783"/>
        <end position="1815"/>
    </location>
</feature>
<protein>
    <recommendedName>
        <fullName evidence="10">MSP domain-containing protein</fullName>
    </recommendedName>
</protein>
<evidence type="ECO:0000313" key="9">
    <source>
        <dbReference type="Proteomes" id="UP001485043"/>
    </source>
</evidence>
<feature type="compositionally biased region" description="Basic and acidic residues" evidence="7">
    <location>
        <begin position="1661"/>
        <end position="1670"/>
    </location>
</feature>
<evidence type="ECO:0000256" key="5">
    <source>
        <dbReference type="ARBA" id="ARBA00023175"/>
    </source>
</evidence>
<dbReference type="GO" id="GO:0005874">
    <property type="term" value="C:microtubule"/>
    <property type="evidence" value="ECO:0007669"/>
    <property type="project" value="UniProtKB-KW"/>
</dbReference>
<feature type="coiled-coil region" evidence="6">
    <location>
        <begin position="2299"/>
        <end position="2367"/>
    </location>
</feature>
<feature type="coiled-coil region" evidence="6">
    <location>
        <begin position="1120"/>
        <end position="1224"/>
    </location>
</feature>
<dbReference type="Proteomes" id="UP001485043">
    <property type="component" value="Unassembled WGS sequence"/>
</dbReference>
<evidence type="ECO:0000256" key="1">
    <source>
        <dbReference type="ARBA" id="ARBA00022701"/>
    </source>
</evidence>
<feature type="compositionally biased region" description="Basic and acidic residues" evidence="7">
    <location>
        <begin position="2092"/>
        <end position="2103"/>
    </location>
</feature>
<evidence type="ECO:0000256" key="4">
    <source>
        <dbReference type="ARBA" id="ARBA00023054"/>
    </source>
</evidence>
<keyword evidence="1" id="KW-0493">Microtubule</keyword>
<feature type="compositionally biased region" description="Low complexity" evidence="7">
    <location>
        <begin position="752"/>
        <end position="763"/>
    </location>
</feature>
<dbReference type="EMBL" id="JALJOV010000463">
    <property type="protein sequence ID" value="KAK9863504.1"/>
    <property type="molecule type" value="Genomic_DNA"/>
</dbReference>
<accession>A0AAW1T4P6</accession>
<keyword evidence="5" id="KW-0505">Motor protein</keyword>
<feature type="compositionally biased region" description="Polar residues" evidence="7">
    <location>
        <begin position="1740"/>
        <end position="1750"/>
    </location>
</feature>
<feature type="region of interest" description="Disordered" evidence="7">
    <location>
        <begin position="1646"/>
        <end position="1671"/>
    </location>
</feature>
<evidence type="ECO:0000256" key="7">
    <source>
        <dbReference type="SAM" id="MobiDB-lite"/>
    </source>
</evidence>
<feature type="coiled-coil region" evidence="6">
    <location>
        <begin position="211"/>
        <end position="259"/>
    </location>
</feature>
<dbReference type="PANTHER" id="PTHR37739:SF8">
    <property type="entry name" value="KINESIN-LIKE PROTEIN KIN-12D"/>
    <property type="match status" value="1"/>
</dbReference>
<evidence type="ECO:0000313" key="8">
    <source>
        <dbReference type="EMBL" id="KAK9863504.1"/>
    </source>
</evidence>
<dbReference type="PANTHER" id="PTHR37739">
    <property type="entry name" value="KINESIN-LIKE PROTEIN KIN-12D"/>
    <property type="match status" value="1"/>
</dbReference>
<proteinExistence type="predicted"/>
<feature type="coiled-coil region" evidence="6">
    <location>
        <begin position="1036"/>
        <end position="1094"/>
    </location>
</feature>
<feature type="coiled-coil region" evidence="6">
    <location>
        <begin position="1549"/>
        <end position="1576"/>
    </location>
</feature>
<evidence type="ECO:0000256" key="3">
    <source>
        <dbReference type="ARBA" id="ARBA00022840"/>
    </source>
</evidence>
<feature type="compositionally biased region" description="Basic and acidic residues" evidence="7">
    <location>
        <begin position="2070"/>
        <end position="2085"/>
    </location>
</feature>
<feature type="compositionally biased region" description="Basic and acidic residues" evidence="7">
    <location>
        <begin position="1764"/>
        <end position="1774"/>
    </location>
</feature>
<feature type="compositionally biased region" description="Basic and acidic residues" evidence="7">
    <location>
        <begin position="2140"/>
        <end position="2155"/>
    </location>
</feature>
<sequence length="2732" mass="296325">MGAFPDGLHLEPEELVFSNVRLGQAYCHTIKITNTLEASVEATIRPGSPERYSVSPSNITLKPGEATSVDDEAMMDQLYLLLESQKAAMRDQDEMIMSLRRQMLSEQEKAGLRRHGSPRPNSIRGSTEATVACLDSELQHQQASRITTMMAFTRASIGNIIPAGIGTFDHAWGRVPQSHALVEAAVAQEKALQETRNLRVLDLLRSKDEALQASEDRCTELAAEKAQLMLQLGDTANQLQARENRLAEVLEGRAKLRRQLDQSHADFTAMQASLKAELVAVQASTPELARNLHPLAPTRDIWHCSPLIKDPTFAPQEANDKLEHALLDANRMRAMLATRPLIPTTGEAEKRAAHLQSSLSIAQADQSTWQKERQAMQKARDTSRLTSERLNARISELALSVNSLQAELSASSKAHGQATERHHQLQRNVTAALEQHQDLEGLQTALRQATAPSPSTASIPRSRGLPEAAPKQLAEQAISKPGEEGLHFEVFKAEAEAEKARLRLEIQHCRDDAAAELQALQELNTSLSGRSNLHQELAHLGARLTTANKKVSSLQLDLRATQTSLHAKASQLDELTEKTATHKSVADANGQGIPDQERVHILIETVETLQAGSAGEKEQRIVALTAQMSAARLRETMLERRNAEVVADAASLTGTVQDQASQLGLLSLKVQQADSSRGEAESAAGGAHDRAHACRTELHTVTVALHKASSAADEAQKRATRLQAELSGMREAMAAASTHHHQQLSRERREASAALRAARAAAADNTDKDDLSPGALAEGIDGIISALQRLGGASHANKEAQPGLLPGSSQEDLPQRVLAKLKTLLIVSNASCNQAAADARIARLEAGSLEQKLRWAEKMLDSKVADAQRATAERDDLVTFHEQSQVMSLSRECMRHQEVRISALTQQLDLTHQELATCQASQRSLQDEARRQRNTLETKDARLAAAASQIQSMEAALSAALQEATGTPNATSAASREEATAQRDAGLQAWFEAEAGRLLLSDDSAATIMALTREVCGLKLAQSQLAANEGAARTRLAAAQKSESQLQKQLEAVTARCSYLEEQAEAGQTDQLGLARLRQDLAGKAAEIHALQTEQLTLRQQLVDRDAAMKQAQSIQAGAASALKHERVQFERQLEESRHQLAADFGQERRALLDELRDARAAAEEQRAVLATLTEDGALALAARPEPEAHEQVVTERDEALRAVEEWEARCQQLEAEAEVLQAETMLTSLQKACDQGRHAGVGASRRTDKGQPEAFSTVMLSRQLVQAKLSDADAHRKLRVSARAEVVLRQRLAERDARIDELKAIIARCKPAGLSRPTARQTWSISPLQPAPMMLPAPASASLVAGNGSSSRQSPIEPSSQPHSGTDPSPAQPLLVHNSSASLAGECADLRIELARRDAEIESLQGALAAAAASQQDSLAPYLLTRDDASAEQEMLTRDLRRQLRALQDACRDANTAARAALGLGPMEAASDPTLCEEQPFMQAHCDQLGSLVDLMTSKMKEKDAQIRRMKVSAKAADARAVSERAEAAASPLDAAQRSVIGHLGLKVSSMNLQVASLKEERDLAQARLRALRASLGARAMPGAADPPVRLTSEDTSPLVPQAATAQQDGTLHKFSQRKETATELEGLCQLLEHHLDAMEAAQKPLQSLDQGSEASDQGHGQDDRDEGSKLPASALPRIIAAACSSVIEIGSMRATLQVLASALSSALALPSTPGALQCVEETSADHSPRTRHQVCNAAVQTSPSTTPATFDDWAGFPSPHPSRSDHSPHDARNAPGASRPHANSASQTDHAASTRHGSASPTRPISPTRTSAAESAWKERQQALQQAAAEQTSRAERRLVLPDAPPPQTQELTTAIRDAAAAAMRATEAEARVDVLQRQADTLRAQSMAVQASLRERVESLTANLAQEKNERGKIVTSLRETIHGLRRAGDVEGRLKTELIQQHELLAAARAAQEQAESKAVHRKTELRAARGKLDGLQQQLSKQGAEAELADHIASLRLSGVQQELKSLGGRLAAADALRIQLEASLQSRISHVMEKIEQDTTMPLALEEHIQQFQKMAEAWDHKLQQAEEQRQVADRERSSNKASRHAVKEQQLEDQTLTEKHASQLHEVEAHMDAERKALRQAASAAAATAAASAEERAKKASQCRMRESEHRALQDITNAQAAQQQLVSEVDDLRTQFKAYQQVKAKEVAALEARLRQCLMHPQDADRASKYATPRKLQRGPGATFDGRQDSSWALLAGLPRGKADTDNLNAACEVASAMESESILAALREANFERLERESAEAAAVAAHEASEKLRAKLKATQKDVATLREAAAVAAAEAKQRPSAEALLKAQEQAHSAQQDLKATKAESSRRLKALQDLQRCCDDTCLPIPASAMAAERAAREAAEGKASSAQAALTRKTQLIADLRKRVTDLEESVVRSSIRDSPGGPSVGSEARIKAQQAALQRRDEMLHELRNRLDQAGRDIAAKRESEEVQTAAARKFKADLARRDTQLKDALVSLDQVQEEAAAAAAAADAEHKQCSQKIQSADAACGSVQRWARRILETLHEVARLVLHSSNAMWQTADSLAASSCLQRESWARSSTETIARIVDLDLNELADMLGPESQAVSAQSRIVMQRIERLLQELSNGLEGLEKGTGQREHWQPAEHLLAGLTQELEQAVHQAKTSLTRAANKRNESNSLSQQDQNLLESLEYRAQKDISSTDAMQQLETELWRASHGLEADA</sequence>
<dbReference type="Gene3D" id="2.60.40.10">
    <property type="entry name" value="Immunoglobulins"/>
    <property type="match status" value="1"/>
</dbReference>
<keyword evidence="2" id="KW-0547">Nucleotide-binding</keyword>
<comment type="caution">
    <text evidence="8">The sequence shown here is derived from an EMBL/GenBank/DDBJ whole genome shotgun (WGS) entry which is preliminary data.</text>
</comment>
<organism evidence="8 9">
    <name type="scientific">Apatococcus fuscideae</name>
    <dbReference type="NCBI Taxonomy" id="2026836"/>
    <lineage>
        <taxon>Eukaryota</taxon>
        <taxon>Viridiplantae</taxon>
        <taxon>Chlorophyta</taxon>
        <taxon>core chlorophytes</taxon>
        <taxon>Trebouxiophyceae</taxon>
        <taxon>Chlorellales</taxon>
        <taxon>Chlorellaceae</taxon>
        <taxon>Apatococcus</taxon>
    </lineage>
</organism>
<keyword evidence="9" id="KW-1185">Reference proteome</keyword>
<dbReference type="GO" id="GO:0005524">
    <property type="term" value="F:ATP binding"/>
    <property type="evidence" value="ECO:0007669"/>
    <property type="project" value="UniProtKB-KW"/>
</dbReference>
<feature type="region of interest" description="Disordered" evidence="7">
    <location>
        <begin position="1740"/>
        <end position="1823"/>
    </location>
</feature>
<feature type="region of interest" description="Disordered" evidence="7">
    <location>
        <begin position="2672"/>
        <end position="2692"/>
    </location>
</feature>
<evidence type="ECO:0000256" key="2">
    <source>
        <dbReference type="ARBA" id="ARBA00022741"/>
    </source>
</evidence>
<feature type="region of interest" description="Disordered" evidence="7">
    <location>
        <begin position="2070"/>
        <end position="2103"/>
    </location>
</feature>
<feature type="compositionally biased region" description="Low complexity" evidence="7">
    <location>
        <begin position="1341"/>
        <end position="1363"/>
    </location>
</feature>
<feature type="region of interest" description="Disordered" evidence="7">
    <location>
        <begin position="961"/>
        <end position="981"/>
    </location>
</feature>
<keyword evidence="3" id="KW-0067">ATP-binding</keyword>